<keyword evidence="2" id="KW-1185">Reference proteome</keyword>
<reference evidence="1 2" key="1">
    <citation type="submission" date="2018-11" db="EMBL/GenBank/DDBJ databases">
        <title>Draft genome sequence of Ferruginibacter sp. BO-59.</title>
        <authorList>
            <person name="Im W.T."/>
        </authorList>
    </citation>
    <scope>NUCLEOTIDE SEQUENCE [LARGE SCALE GENOMIC DNA]</scope>
    <source>
        <strain evidence="1 2">BO-59</strain>
    </source>
</reference>
<evidence type="ECO:0000313" key="1">
    <source>
        <dbReference type="EMBL" id="RNI33580.1"/>
    </source>
</evidence>
<sequence>MDWGRRKWGLWRERPIRFSKPYRSVNCSIIHLVETMLQLQKEKQQTNLPDKLNQLEARIKYTDDKINQLVFELYGLSEDERGIVEGEII</sequence>
<proteinExistence type="predicted"/>
<dbReference type="EMBL" id="RJJR01000018">
    <property type="protein sequence ID" value="RNI33580.1"/>
    <property type="molecule type" value="Genomic_DNA"/>
</dbReference>
<dbReference type="AlphaFoldDB" id="A0A3M9N705"/>
<evidence type="ECO:0000313" key="2">
    <source>
        <dbReference type="Proteomes" id="UP000267223"/>
    </source>
</evidence>
<name>A0A3M9N705_9BACT</name>
<protein>
    <submittedName>
        <fullName evidence="1">Uncharacterized protein</fullName>
    </submittedName>
</protein>
<dbReference type="Proteomes" id="UP000267223">
    <property type="component" value="Unassembled WGS sequence"/>
</dbReference>
<accession>A0A3M9N705</accession>
<organism evidence="1 2">
    <name type="scientific">Hanamia caeni</name>
    <dbReference type="NCBI Taxonomy" id="2294116"/>
    <lineage>
        <taxon>Bacteria</taxon>
        <taxon>Pseudomonadati</taxon>
        <taxon>Bacteroidota</taxon>
        <taxon>Chitinophagia</taxon>
        <taxon>Chitinophagales</taxon>
        <taxon>Chitinophagaceae</taxon>
        <taxon>Hanamia</taxon>
    </lineage>
</organism>
<comment type="caution">
    <text evidence="1">The sequence shown here is derived from an EMBL/GenBank/DDBJ whole genome shotgun (WGS) entry which is preliminary data.</text>
</comment>
<gene>
    <name evidence="1" type="ORF">EFY79_18330</name>
</gene>